<comment type="similarity">
    <text evidence="2">Belongs to the bacterial solute-binding protein 1 family.</text>
</comment>
<dbReference type="SUPFAM" id="SSF53850">
    <property type="entry name" value="Periplasmic binding protein-like II"/>
    <property type="match status" value="1"/>
</dbReference>
<organism evidence="6 7">
    <name type="scientific">Reyranella soli</name>
    <dbReference type="NCBI Taxonomy" id="1230389"/>
    <lineage>
        <taxon>Bacteria</taxon>
        <taxon>Pseudomonadati</taxon>
        <taxon>Pseudomonadota</taxon>
        <taxon>Alphaproteobacteria</taxon>
        <taxon>Hyphomicrobiales</taxon>
        <taxon>Reyranellaceae</taxon>
        <taxon>Reyranella</taxon>
    </lineage>
</organism>
<keyword evidence="5" id="KW-0574">Periplasm</keyword>
<dbReference type="PANTHER" id="PTHR43649:SF34">
    <property type="entry name" value="ABC TRANSPORTER PERIPLASMIC-BINDING PROTEIN YCJN-RELATED"/>
    <property type="match status" value="1"/>
</dbReference>
<dbReference type="EMBL" id="BKAJ01000081">
    <property type="protein sequence ID" value="GEP57473.1"/>
    <property type="molecule type" value="Genomic_DNA"/>
</dbReference>
<evidence type="ECO:0000313" key="6">
    <source>
        <dbReference type="EMBL" id="GEP57473.1"/>
    </source>
</evidence>
<evidence type="ECO:0000256" key="1">
    <source>
        <dbReference type="ARBA" id="ARBA00004418"/>
    </source>
</evidence>
<gene>
    <name evidence="6" type="ORF">RSO01_46390</name>
</gene>
<evidence type="ECO:0000256" key="3">
    <source>
        <dbReference type="ARBA" id="ARBA00022448"/>
    </source>
</evidence>
<dbReference type="InterPro" id="IPR050490">
    <property type="entry name" value="Bact_solute-bd_prot1"/>
</dbReference>
<evidence type="ECO:0000256" key="2">
    <source>
        <dbReference type="ARBA" id="ARBA00008520"/>
    </source>
</evidence>
<evidence type="ECO:0000313" key="7">
    <source>
        <dbReference type="Proteomes" id="UP000321058"/>
    </source>
</evidence>
<dbReference type="OrthoDB" id="9804061at2"/>
<dbReference type="GO" id="GO:0042597">
    <property type="term" value="C:periplasmic space"/>
    <property type="evidence" value="ECO:0007669"/>
    <property type="project" value="UniProtKB-SubCell"/>
</dbReference>
<name>A0A512NEV7_9HYPH</name>
<accession>A0A512NEV7</accession>
<keyword evidence="3" id="KW-0813">Transport</keyword>
<dbReference type="PANTHER" id="PTHR43649">
    <property type="entry name" value="ARABINOSE-BINDING PROTEIN-RELATED"/>
    <property type="match status" value="1"/>
</dbReference>
<comment type="subcellular location">
    <subcellularLocation>
        <location evidence="1">Periplasm</location>
    </subcellularLocation>
</comment>
<protein>
    <submittedName>
        <fullName evidence="6">ABC transporter substrate-binding protein</fullName>
    </submittedName>
</protein>
<dbReference type="PROSITE" id="PS51318">
    <property type="entry name" value="TAT"/>
    <property type="match status" value="1"/>
</dbReference>
<dbReference type="Pfam" id="PF01547">
    <property type="entry name" value="SBP_bac_1"/>
    <property type="match status" value="1"/>
</dbReference>
<keyword evidence="4" id="KW-0732">Signal</keyword>
<dbReference type="Proteomes" id="UP000321058">
    <property type="component" value="Unassembled WGS sequence"/>
</dbReference>
<comment type="caution">
    <text evidence="6">The sequence shown here is derived from an EMBL/GenBank/DDBJ whole genome shotgun (WGS) entry which is preliminary data.</text>
</comment>
<evidence type="ECO:0000256" key="5">
    <source>
        <dbReference type="ARBA" id="ARBA00022764"/>
    </source>
</evidence>
<sequence>MRQSISRRRALQGAAALGGLAAPMLNTVTAYSQSSAFNWQRFKGQAIEIVMETGPRADLVKKHQKEFEEKTGIKVGLEIIPEQQARQKTTIELNSGKPAFDLFNIAYHVQKRQIEKAKWLFDITPWTKDPQMTPAEYEFGDISKPGWDYATQSDGKITSLPMFVDYFMIYINKELFAKKGLQPPKTMDEMMDAAAKLNDPANGIAGYVGRGLRNANVPLYTQYLSGWGQQTTKGDPPELITDTPDAIAAAEYYKKILTSYAPQGVTGFNWNECQGLFMQGRAAIWLDGIGFAPPAEDKTKSRVVGKVGYILPPAGPKAHHSVFFGGGAAIPNASAKKEAAYMAALWMTGREMTSRMLQTGGGVPFRSEPLKDPKVLSGLTIPKEWADCAAGCAPISMPGLPVIVPVTQFRDTIGTALTNMLGGADPAAELKRATAEFKPILEKSEQG</sequence>
<dbReference type="InterPro" id="IPR006311">
    <property type="entry name" value="TAT_signal"/>
</dbReference>
<keyword evidence="7" id="KW-1185">Reference proteome</keyword>
<dbReference type="RefSeq" id="WP_147151844.1">
    <property type="nucleotide sequence ID" value="NZ_BKAJ01000081.1"/>
</dbReference>
<dbReference type="Gene3D" id="3.40.190.10">
    <property type="entry name" value="Periplasmic binding protein-like II"/>
    <property type="match status" value="2"/>
</dbReference>
<dbReference type="InterPro" id="IPR006059">
    <property type="entry name" value="SBP"/>
</dbReference>
<dbReference type="AlphaFoldDB" id="A0A512NEV7"/>
<reference evidence="6 7" key="1">
    <citation type="submission" date="2019-07" db="EMBL/GenBank/DDBJ databases">
        <title>Whole genome shotgun sequence of Reyranella soli NBRC 108950.</title>
        <authorList>
            <person name="Hosoyama A."/>
            <person name="Uohara A."/>
            <person name="Ohji S."/>
            <person name="Ichikawa N."/>
        </authorList>
    </citation>
    <scope>NUCLEOTIDE SEQUENCE [LARGE SCALE GENOMIC DNA]</scope>
    <source>
        <strain evidence="6 7">NBRC 108950</strain>
    </source>
</reference>
<proteinExistence type="inferred from homology"/>
<evidence type="ECO:0000256" key="4">
    <source>
        <dbReference type="ARBA" id="ARBA00022729"/>
    </source>
</evidence>